<dbReference type="InParanoid" id="E6W5B8"/>
<dbReference type="FunFam" id="3.40.50.720:FF:000047">
    <property type="entry name" value="NADP-dependent L-serine/L-allo-threonine dehydrogenase"/>
    <property type="match status" value="1"/>
</dbReference>
<dbReference type="KEGG" id="din:Selin_0090"/>
<dbReference type="AlphaFoldDB" id="E6W5B8"/>
<dbReference type="PRINTS" id="PR00081">
    <property type="entry name" value="GDHRDH"/>
</dbReference>
<dbReference type="InterPro" id="IPR020904">
    <property type="entry name" value="Sc_DH/Rdtase_CS"/>
</dbReference>
<dbReference type="PANTHER" id="PTHR42901">
    <property type="entry name" value="ALCOHOL DEHYDROGENASE"/>
    <property type="match status" value="1"/>
</dbReference>
<dbReference type="eggNOG" id="COG4221">
    <property type="taxonomic scope" value="Bacteria"/>
</dbReference>
<dbReference type="InterPro" id="IPR036291">
    <property type="entry name" value="NAD(P)-bd_dom_sf"/>
</dbReference>
<evidence type="ECO:0000256" key="2">
    <source>
        <dbReference type="ARBA" id="ARBA00023002"/>
    </source>
</evidence>
<name>E6W5B8_DESIS</name>
<comment type="similarity">
    <text evidence="1 3">Belongs to the short-chain dehydrogenases/reductases (SDR) family.</text>
</comment>
<proteinExistence type="inferred from homology"/>
<dbReference type="OrthoDB" id="9810734at2"/>
<dbReference type="PRINTS" id="PR00080">
    <property type="entry name" value="SDRFAMILY"/>
</dbReference>
<dbReference type="Pfam" id="PF00106">
    <property type="entry name" value="adh_short"/>
    <property type="match status" value="1"/>
</dbReference>
<dbReference type="Proteomes" id="UP000002572">
    <property type="component" value="Chromosome"/>
</dbReference>
<reference evidence="4 5" key="1">
    <citation type="submission" date="2010-12" db="EMBL/GenBank/DDBJ databases">
        <title>Complete sequence of Desulfurispirillum indicum S5.</title>
        <authorList>
            <consortium name="US DOE Joint Genome Institute"/>
            <person name="Lucas S."/>
            <person name="Copeland A."/>
            <person name="Lapidus A."/>
            <person name="Cheng J.-F."/>
            <person name="Goodwin L."/>
            <person name="Pitluck S."/>
            <person name="Chertkov O."/>
            <person name="Held B."/>
            <person name="Detter J.C."/>
            <person name="Han C."/>
            <person name="Tapia R."/>
            <person name="Land M."/>
            <person name="Hauser L."/>
            <person name="Kyrpides N."/>
            <person name="Ivanova N."/>
            <person name="Mikhailova N."/>
            <person name="Haggblom M."/>
            <person name="Rauschenbach I."/>
            <person name="Bini E."/>
            <person name="Woyke T."/>
        </authorList>
    </citation>
    <scope>NUCLEOTIDE SEQUENCE [LARGE SCALE GENOMIC DNA]</scope>
    <source>
        <strain evidence="5">ATCC BAA-1389 / DSM 22839 / S5</strain>
    </source>
</reference>
<protein>
    <submittedName>
        <fullName evidence="4">Short-chain dehydrogenase/reductase SDR</fullName>
    </submittedName>
</protein>
<dbReference type="EMBL" id="CP002432">
    <property type="protein sequence ID" value="ADU64849.1"/>
    <property type="molecule type" value="Genomic_DNA"/>
</dbReference>
<evidence type="ECO:0000313" key="5">
    <source>
        <dbReference type="Proteomes" id="UP000002572"/>
    </source>
</evidence>
<evidence type="ECO:0000256" key="1">
    <source>
        <dbReference type="ARBA" id="ARBA00006484"/>
    </source>
</evidence>
<dbReference type="GO" id="GO:0016616">
    <property type="term" value="F:oxidoreductase activity, acting on the CH-OH group of donors, NAD or NADP as acceptor"/>
    <property type="evidence" value="ECO:0007669"/>
    <property type="project" value="UniProtKB-ARBA"/>
</dbReference>
<dbReference type="RefSeq" id="WP_013504738.1">
    <property type="nucleotide sequence ID" value="NC_014836.1"/>
</dbReference>
<dbReference type="SUPFAM" id="SSF51735">
    <property type="entry name" value="NAD(P)-binding Rossmann-fold domains"/>
    <property type="match status" value="1"/>
</dbReference>
<organism evidence="4 5">
    <name type="scientific">Desulfurispirillum indicum (strain ATCC BAA-1389 / DSM 22839 / S5)</name>
    <dbReference type="NCBI Taxonomy" id="653733"/>
    <lineage>
        <taxon>Bacteria</taxon>
        <taxon>Pseudomonadati</taxon>
        <taxon>Chrysiogenota</taxon>
        <taxon>Chrysiogenia</taxon>
        <taxon>Chrysiogenales</taxon>
        <taxon>Chrysiogenaceae</taxon>
        <taxon>Desulfurispirillum</taxon>
    </lineage>
</organism>
<keyword evidence="2" id="KW-0560">Oxidoreductase</keyword>
<dbReference type="HOGENOM" id="CLU_010194_2_10_0"/>
<dbReference type="InterPro" id="IPR002347">
    <property type="entry name" value="SDR_fam"/>
</dbReference>
<dbReference type="PANTHER" id="PTHR42901:SF1">
    <property type="entry name" value="ALCOHOL DEHYDROGENASE"/>
    <property type="match status" value="1"/>
</dbReference>
<dbReference type="FunCoup" id="E6W5B8">
    <property type="interactions" value="347"/>
</dbReference>
<accession>E6W5B8</accession>
<dbReference type="PROSITE" id="PS00061">
    <property type="entry name" value="ADH_SHORT"/>
    <property type="match status" value="1"/>
</dbReference>
<dbReference type="STRING" id="653733.Selin_0090"/>
<evidence type="ECO:0000313" key="4">
    <source>
        <dbReference type="EMBL" id="ADU64849.1"/>
    </source>
</evidence>
<evidence type="ECO:0000256" key="3">
    <source>
        <dbReference type="RuleBase" id="RU000363"/>
    </source>
</evidence>
<gene>
    <name evidence="4" type="ordered locus">Selin_0090</name>
</gene>
<dbReference type="Gene3D" id="3.40.50.720">
    <property type="entry name" value="NAD(P)-binding Rossmann-like Domain"/>
    <property type="match status" value="1"/>
</dbReference>
<sequence length="261" mass="28361">MKQYLQGKTVCITGASDGIGAACAREFAAHGARLLLCSRTLGNVQRLADELTSQYGISTHAFALDVRQRQQVSDALEKLPPQWRAIDILINNAGLALGLEAFQEGDLDDWDQMIDTNVKGLLYVTRKIVPGMIERGSGHIINIGSLAGRYAYPGAAVYCATKAAVRTLTDGLRMDLVDTPLRVTDLQPGMTETNFSKVRFHGDEERAGQVYRDIDPLQASDVAETALFIATRPPHVQIQEVLITCTSQAASLVVHRPGRSG</sequence>
<keyword evidence="5" id="KW-1185">Reference proteome</keyword>